<proteinExistence type="predicted"/>
<dbReference type="AlphaFoldDB" id="A0A5N1JGM7"/>
<gene>
    <name evidence="1" type="ORF">F3W84_22535</name>
</gene>
<accession>A0A5N1JGM7</accession>
<evidence type="ECO:0000313" key="1">
    <source>
        <dbReference type="EMBL" id="KAA9354292.1"/>
    </source>
</evidence>
<name>A0A5N1JGM7_9HYPH</name>
<dbReference type="Proteomes" id="UP000327108">
    <property type="component" value="Unassembled WGS sequence"/>
</dbReference>
<dbReference type="EMBL" id="VYXQ01000034">
    <property type="protein sequence ID" value="KAA9354292.1"/>
    <property type="molecule type" value="Genomic_DNA"/>
</dbReference>
<protein>
    <submittedName>
        <fullName evidence="1">Uncharacterized protein</fullName>
    </submittedName>
</protein>
<reference evidence="1 2" key="1">
    <citation type="submission" date="2019-09" db="EMBL/GenBank/DDBJ databases">
        <title>Biological control of the noxious weed angled onion (Allium triquetrum) thwarted by endophytic bacteria in Victoria, Australia.</title>
        <authorList>
            <person name="Tehranchian P."/>
            <person name="Adair R.J."/>
            <person name="Van T.H."/>
            <person name="Morrison P.D."/>
            <person name="Williams H."/>
            <person name="Lawrie A.C."/>
        </authorList>
    </citation>
    <scope>NUCLEOTIDE SEQUENCE [LARGE SCALE GENOMIC DNA]</scope>
    <source>
        <strain evidence="1 2">RPTAtOch1</strain>
    </source>
</reference>
<comment type="caution">
    <text evidence="1">The sequence shown here is derived from an EMBL/GenBank/DDBJ whole genome shotgun (WGS) entry which is preliminary data.</text>
</comment>
<keyword evidence="2" id="KW-1185">Reference proteome</keyword>
<sequence>MFDDKLPISFSPLINDYGLMAGEFLPSEQSSYTCHPSRIFNAITSGILLNQLCFVYLLESNIIDPAEGRGSTGRLLLTNISIDCKGVINNKSERDYLFTINTSRKGKRETGEVELSLSKGRFIVRSSIIIAGRNHH</sequence>
<organism evidence="1 2">
    <name type="scientific">Ochrobactrum quorumnocens</name>
    <dbReference type="NCBI Taxonomy" id="271865"/>
    <lineage>
        <taxon>Bacteria</taxon>
        <taxon>Pseudomonadati</taxon>
        <taxon>Pseudomonadota</taxon>
        <taxon>Alphaproteobacteria</taxon>
        <taxon>Hyphomicrobiales</taxon>
        <taxon>Brucellaceae</taxon>
        <taxon>Brucella/Ochrobactrum group</taxon>
        <taxon>Ochrobactrum</taxon>
    </lineage>
</organism>
<evidence type="ECO:0000313" key="2">
    <source>
        <dbReference type="Proteomes" id="UP000327108"/>
    </source>
</evidence>